<dbReference type="PROSITE" id="PS51257">
    <property type="entry name" value="PROKAR_LIPOPROTEIN"/>
    <property type="match status" value="1"/>
</dbReference>
<dbReference type="Proteomes" id="UP000186940">
    <property type="component" value="Unassembled WGS sequence"/>
</dbReference>
<keyword evidence="2" id="KW-1185">Reference proteome</keyword>
<evidence type="ECO:0000313" key="2">
    <source>
        <dbReference type="Proteomes" id="UP000186940"/>
    </source>
</evidence>
<protein>
    <submittedName>
        <fullName evidence="1">Uncharacterized protein</fullName>
    </submittedName>
</protein>
<sequence length="140" mass="15281">MRNPVLFLILSLLLAASGCIQTTVPVVKADIKIELIDGTPVITAINLTPSEVNILRAPAGTDVGFPSVNGQMIINFENVGYWAATPYRGAGNYLLTLGFRRDRLPEDLDHIKVVITVNDANGNTIARGQQMLIWGYNEDE</sequence>
<dbReference type="AlphaFoldDB" id="A0A1F2P814"/>
<reference evidence="1" key="1">
    <citation type="submission" date="2016-05" db="EMBL/GenBank/DDBJ databases">
        <title>Microbial consortia oxidize butane by reversing methanogenesis.</title>
        <authorList>
            <person name="Laso-Perez R."/>
            <person name="Richter M."/>
            <person name="Wegener G."/>
            <person name="Musat F."/>
        </authorList>
    </citation>
    <scope>NUCLEOTIDE SEQUENCE [LARGE SCALE GENOMIC DNA]</scope>
    <source>
        <strain evidence="1">BOX2</strain>
    </source>
</reference>
<gene>
    <name evidence="1" type="ORF">SCAL_001425</name>
</gene>
<organism evidence="1 2">
    <name type="scientific">Candidatus Syntropharchaeum caldarium</name>
    <dbReference type="NCBI Taxonomy" id="1838285"/>
    <lineage>
        <taxon>Archaea</taxon>
        <taxon>Methanobacteriati</taxon>
        <taxon>Methanobacteriota</taxon>
        <taxon>Stenosarchaea group</taxon>
        <taxon>Methanomicrobia</taxon>
        <taxon>Methanosarcinales</taxon>
        <taxon>ANME-2 cluster</taxon>
        <taxon>Candidatus Syntropharchaeum</taxon>
    </lineage>
</organism>
<evidence type="ECO:0000313" key="1">
    <source>
        <dbReference type="EMBL" id="OFV67507.1"/>
    </source>
</evidence>
<name>A0A1F2P814_9EURY</name>
<proteinExistence type="predicted"/>
<dbReference type="STRING" id="1838285.SCAL_001425"/>
<dbReference type="EMBL" id="LYOS01000004">
    <property type="protein sequence ID" value="OFV67507.1"/>
    <property type="molecule type" value="Genomic_DNA"/>
</dbReference>
<comment type="caution">
    <text evidence="1">The sequence shown here is derived from an EMBL/GenBank/DDBJ whole genome shotgun (WGS) entry which is preliminary data.</text>
</comment>
<accession>A0A1F2P814</accession>